<evidence type="ECO:0000256" key="1">
    <source>
        <dbReference type="ARBA" id="ARBA00005336"/>
    </source>
</evidence>
<reference evidence="6 7" key="1">
    <citation type="journal article" date="2018" name="New Phytol.">
        <title>Comparative genomics and transcriptomics depict ericoid mycorrhizal fungi as versatile saprotrophs and plant mutualists.</title>
        <authorList>
            <person name="Martino E."/>
            <person name="Morin E."/>
            <person name="Grelet G.A."/>
            <person name="Kuo A."/>
            <person name="Kohler A."/>
            <person name="Daghino S."/>
            <person name="Barry K.W."/>
            <person name="Cichocki N."/>
            <person name="Clum A."/>
            <person name="Dockter R.B."/>
            <person name="Hainaut M."/>
            <person name="Kuo R.C."/>
            <person name="LaButti K."/>
            <person name="Lindahl B.D."/>
            <person name="Lindquist E.A."/>
            <person name="Lipzen A."/>
            <person name="Khouja H.R."/>
            <person name="Magnuson J."/>
            <person name="Murat C."/>
            <person name="Ohm R.A."/>
            <person name="Singer S.W."/>
            <person name="Spatafora J.W."/>
            <person name="Wang M."/>
            <person name="Veneault-Fourrey C."/>
            <person name="Henrissat B."/>
            <person name="Grigoriev I.V."/>
            <person name="Martin F.M."/>
            <person name="Perotto S."/>
        </authorList>
    </citation>
    <scope>NUCLEOTIDE SEQUENCE [LARGE SCALE GENOMIC DNA]</scope>
    <source>
        <strain evidence="6 7">ATCC 22711</strain>
    </source>
</reference>
<accession>A0A2T3ASN6</accession>
<dbReference type="InParanoid" id="A0A2T3ASN6"/>
<dbReference type="InterPro" id="IPR000182">
    <property type="entry name" value="GNAT_dom"/>
</dbReference>
<evidence type="ECO:0000256" key="3">
    <source>
        <dbReference type="ARBA" id="ARBA00023180"/>
    </source>
</evidence>
<comment type="similarity">
    <text evidence="1">Belongs to the glycosyl hydrolase 3 family.</text>
</comment>
<dbReference type="PROSITE" id="PS51186">
    <property type="entry name" value="GNAT"/>
    <property type="match status" value="2"/>
</dbReference>
<keyword evidence="7" id="KW-1185">Reference proteome</keyword>
<dbReference type="EMBL" id="KZ679016">
    <property type="protein sequence ID" value="PSS10508.1"/>
    <property type="molecule type" value="Genomic_DNA"/>
</dbReference>
<dbReference type="InterPro" id="IPR036881">
    <property type="entry name" value="Glyco_hydro_3_C_sf"/>
</dbReference>
<feature type="domain" description="N-acetyltransferase" evidence="5">
    <location>
        <begin position="557"/>
        <end position="708"/>
    </location>
</feature>
<protein>
    <submittedName>
        <fullName evidence="6">Glycoside hydrolase family 3 protein</fullName>
    </submittedName>
</protein>
<feature type="domain" description="N-acetyltransferase" evidence="5">
    <location>
        <begin position="723"/>
        <end position="869"/>
    </location>
</feature>
<dbReference type="InterPro" id="IPR016181">
    <property type="entry name" value="Acyl_CoA_acyltransferase"/>
</dbReference>
<dbReference type="InterPro" id="IPR017853">
    <property type="entry name" value="GH"/>
</dbReference>
<dbReference type="STRING" id="857342.A0A2T3ASN6"/>
<organism evidence="6 7">
    <name type="scientific">Amorphotheca resinae ATCC 22711</name>
    <dbReference type="NCBI Taxonomy" id="857342"/>
    <lineage>
        <taxon>Eukaryota</taxon>
        <taxon>Fungi</taxon>
        <taxon>Dikarya</taxon>
        <taxon>Ascomycota</taxon>
        <taxon>Pezizomycotina</taxon>
        <taxon>Leotiomycetes</taxon>
        <taxon>Helotiales</taxon>
        <taxon>Amorphothecaceae</taxon>
        <taxon>Amorphotheca</taxon>
    </lineage>
</organism>
<dbReference type="Pfam" id="PF00933">
    <property type="entry name" value="Glyco_hydro_3"/>
    <property type="match status" value="1"/>
</dbReference>
<dbReference type="CDD" id="cd04301">
    <property type="entry name" value="NAT_SF"/>
    <property type="match status" value="2"/>
</dbReference>
<dbReference type="Gene3D" id="3.40.50.1700">
    <property type="entry name" value="Glycoside hydrolase family 3 C-terminal domain"/>
    <property type="match status" value="1"/>
</dbReference>
<keyword evidence="2 6" id="KW-0378">Hydrolase</keyword>
<dbReference type="OrthoDB" id="4215304at2759"/>
<dbReference type="Proteomes" id="UP000241818">
    <property type="component" value="Unassembled WGS sequence"/>
</dbReference>
<gene>
    <name evidence="6" type="ORF">M430DRAFT_107780</name>
</gene>
<dbReference type="PANTHER" id="PTHR30480:SF16">
    <property type="entry name" value="GLYCOSIDE HYDROLASE FAMILY 3 DOMAIN PROTEIN"/>
    <property type="match status" value="1"/>
</dbReference>
<dbReference type="InterPro" id="IPR001764">
    <property type="entry name" value="Glyco_hydro_3_N"/>
</dbReference>
<evidence type="ECO:0000313" key="6">
    <source>
        <dbReference type="EMBL" id="PSS10508.1"/>
    </source>
</evidence>
<dbReference type="InterPro" id="IPR050226">
    <property type="entry name" value="NagZ_Beta-hexosaminidase"/>
</dbReference>
<evidence type="ECO:0000256" key="4">
    <source>
        <dbReference type="ARBA" id="ARBA00023295"/>
    </source>
</evidence>
<dbReference type="SUPFAM" id="SSF51445">
    <property type="entry name" value="(Trans)glycosidases"/>
    <property type="match status" value="1"/>
</dbReference>
<sequence length="869" mass="95271">MAPWTDEELRAKIGQLFIVGFQGHVPNDDIKALITTHKVGAIILFQWNIESASQLLELTTSLQEIARSAGHQQDLFIAIDQENGLVTRIKPPIAAQLPGPMALVATVDASNAFEIASATAEVLRGFGINMNYAPVADINSEPKNPVIGVRSPSDDPETVGRFVSAQIRGLREGGIVPCVKHFPGHGDTAVDSHYGLPVISKSRAMLDTCELVPFRRAAVEGVEAVMTAHISMPGIGDQGLSDDHPSKTLPASLNPAAIKILRDEMKYEGLIISDCLEMDGVRATYGTEKGAVLALKAGTDCVMVCHTMSAQVGAIEQVVQAVKSGEISQDAIQTSVSRVEELKRKYLSSLRNSTTKPALLDMEATNKRHSALASKMYSKSTTVVRSVPGCIPISKGLESKILCLLPGKTPVGSGAVGSGEEKTREPYLKKSITELLEARHPGMHVKQYYGPEAPDPDAREILMQADIVLLCTRNASLNQYQKDFGLAIGKILGKRLIVVATCDPYDFLDDVEIIKNYITTYEPTLEAFSSALNVIFGTSPAIGSLPIGLQSVTHEIRTLDSSSEHDVTHIWNLWQEIFPTWSIERKRLELILTRGNSTHLIHEKGFCLAYFNQNDTGSHGIVSVIGVLEAYRGRGIGTALINKVHEALKARTDSGKLTSFSIKSSFPRFWPGVPINLPSKDRDFFLHRGFRKAKGPTSRDLYKSIVTEIAPAGVLERVANLPLTFSPWSPELYEECMTKQRANFHYNAPWIEAYERLAKANQHQEVLVAFDESGAQIGWTLMCQPNTVVGEDFAFLPLLPSKDKTGLIACVGVDTSARKKGVGLALLVKAMEYMKARGLEGVLIDWVVIRGFYETLGFEPFWEYEGYEW</sequence>
<dbReference type="GeneID" id="36569259"/>
<evidence type="ECO:0000259" key="5">
    <source>
        <dbReference type="PROSITE" id="PS51186"/>
    </source>
</evidence>
<evidence type="ECO:0000313" key="7">
    <source>
        <dbReference type="Proteomes" id="UP000241818"/>
    </source>
</evidence>
<dbReference type="GO" id="GO:0009254">
    <property type="term" value="P:peptidoglycan turnover"/>
    <property type="evidence" value="ECO:0007669"/>
    <property type="project" value="TreeGrafter"/>
</dbReference>
<dbReference type="PANTHER" id="PTHR30480">
    <property type="entry name" value="BETA-HEXOSAMINIDASE-RELATED"/>
    <property type="match status" value="1"/>
</dbReference>
<keyword evidence="3" id="KW-0325">Glycoprotein</keyword>
<name>A0A2T3ASN6_AMORE</name>
<dbReference type="Gene3D" id="3.40.630.30">
    <property type="match status" value="2"/>
</dbReference>
<dbReference type="RefSeq" id="XP_024717687.1">
    <property type="nucleotide sequence ID" value="XM_024861178.1"/>
</dbReference>
<dbReference type="InterPro" id="IPR036962">
    <property type="entry name" value="Glyco_hydro_3_N_sf"/>
</dbReference>
<dbReference type="AlphaFoldDB" id="A0A2T3ASN6"/>
<dbReference type="GO" id="GO:0005975">
    <property type="term" value="P:carbohydrate metabolic process"/>
    <property type="evidence" value="ECO:0007669"/>
    <property type="project" value="InterPro"/>
</dbReference>
<evidence type="ECO:0000256" key="2">
    <source>
        <dbReference type="ARBA" id="ARBA00022801"/>
    </source>
</evidence>
<proteinExistence type="inferred from homology"/>
<dbReference type="GO" id="GO:0004553">
    <property type="term" value="F:hydrolase activity, hydrolyzing O-glycosyl compounds"/>
    <property type="evidence" value="ECO:0007669"/>
    <property type="project" value="InterPro"/>
</dbReference>
<dbReference type="Pfam" id="PF00583">
    <property type="entry name" value="Acetyltransf_1"/>
    <property type="match status" value="2"/>
</dbReference>
<keyword evidence="4" id="KW-0326">Glycosidase</keyword>
<dbReference type="Gene3D" id="3.20.20.300">
    <property type="entry name" value="Glycoside hydrolase, family 3, N-terminal domain"/>
    <property type="match status" value="1"/>
</dbReference>
<dbReference type="SUPFAM" id="SSF55729">
    <property type="entry name" value="Acyl-CoA N-acyltransferases (Nat)"/>
    <property type="match status" value="2"/>
</dbReference>
<dbReference type="GO" id="GO:0016747">
    <property type="term" value="F:acyltransferase activity, transferring groups other than amino-acyl groups"/>
    <property type="evidence" value="ECO:0007669"/>
    <property type="project" value="InterPro"/>
</dbReference>